<dbReference type="EnsemblMetazoa" id="GPAI026032-RA">
    <property type="protein sequence ID" value="GPAI026032-PA"/>
    <property type="gene ID" value="GPAI026032"/>
</dbReference>
<evidence type="ECO:0008006" key="5">
    <source>
        <dbReference type="Google" id="ProtNLM"/>
    </source>
</evidence>
<proteinExistence type="predicted"/>
<feature type="compositionally biased region" description="Basic and acidic residues" evidence="2">
    <location>
        <begin position="866"/>
        <end position="888"/>
    </location>
</feature>
<feature type="compositionally biased region" description="Polar residues" evidence="2">
    <location>
        <begin position="1087"/>
        <end position="1105"/>
    </location>
</feature>
<name>A0A1A9ZV65_GLOPL</name>
<accession>A0A1A9ZV65</accession>
<keyword evidence="4" id="KW-1185">Reference proteome</keyword>
<organism evidence="3 4">
    <name type="scientific">Glossina pallidipes</name>
    <name type="common">Tsetse fly</name>
    <dbReference type="NCBI Taxonomy" id="7398"/>
    <lineage>
        <taxon>Eukaryota</taxon>
        <taxon>Metazoa</taxon>
        <taxon>Ecdysozoa</taxon>
        <taxon>Arthropoda</taxon>
        <taxon>Hexapoda</taxon>
        <taxon>Insecta</taxon>
        <taxon>Pterygota</taxon>
        <taxon>Neoptera</taxon>
        <taxon>Endopterygota</taxon>
        <taxon>Diptera</taxon>
        <taxon>Brachycera</taxon>
        <taxon>Muscomorpha</taxon>
        <taxon>Hippoboscoidea</taxon>
        <taxon>Glossinidae</taxon>
        <taxon>Glossina</taxon>
    </lineage>
</organism>
<sequence length="1511" mass="171772">MQFCNLKMLGNIRQRDKNVKTCTDYNGDIENEPEEGEIVDNYELISSDEEFVMRQRIEELEAKNKEIEKIAVISRSYPSEYHYAKIQSCSYNQLNKDYWRKSKHDIAARVPKDVSSISSIEYEVSRRSSKRRRSRDGKRKPNHHNHCRNHSKRRKRRCRHTCSNESGRHKHRREFNYSMEAIDLHTESSNSLHSVTYVNEGTIDGPNQIDRDSLRFAVARSIHNSQLKEDTMGSLSKRLLEQPKKGNSDDEDIIIVENDDDPQIQTIEEDSSDSLEEKELRLIALKSAVLKKHMERKKRNAELAYSPTDFDDMLKFGVLENDIKSDIEVDLEGEDSQTPELISSPLASPKLLLSPQYIDDGEDSQQQMVDTKPVDMDIASSDSEQVEVFNEFRPVVQQQQQQPSSLSTLSLSSNELPFGIQHQDYAFSLYVSGLKVEPLPPGVEYYEEIVPPPPPFHQENLGVQEMEVENQENPEDESSAKNNKNPTIIEQKTLEVKELSSCEEEEELALRALLLAKFQSPRNKKRKLDAESKDTANVNSKNETNEILKTNISSEWILKEAVRRFKLNKHLNKDTVDSKNSPFKENSVIVQSSPELVQMQYKEAEEEEKEVVVESFSFSDDVANSKLTENEIPQKWTLPKHNTSREMHSFSKSGDNEERKETSKASGAVEEASAFTNLQTIHPPIDEVMDLIRNKYSTGNVGKPYSEECTRREESGRRDSFTKLPQNAGDHLLNALNEKLFETKDTNVDLIVTKSLEVHPVKANKETWEEKNCASNKSEESLNCTGIQEKNFDQTTKTYLPVNRTRSEEKNSPISETHVPPSEEYPIESKSLEKPAVVDIPFNPSFGESEVNTNEFMRSVMNTNDPSDREPKNKISKQEHFQEEDASMVKKDTLNSAITTSAFAKVSSKANQETKAVSKELKSNQASAKVIHKNLAKKYQNKLKVVNKITSTATALRKQQSNILPTYSVLKTTKIVKPNKVINKNVDMKPIQNNIQNLMEIKSDICTSPTASQVKQTRLITSKEQVKSMCQVPKLVINLQRSSSSTETSASEAENYIGDDHDYLCRPAEDYNDNASPISLIMESPRSHTPNRSNSPTGKCPEKNQQQFEEKLDSFLKSVRSKVQEQVISLQKTPQAERVMGNQATKANNNNTPVAVRHLPAAAQEEYRRLVHRMKLLEAQRKTLTTDTETSDLFTSKDDDLSIVPNSSASTATSASLGQNNLCKQVLIKNANSNTKSSPSDTEKPSRSMVLSSYENTFAKIGTGIITNLDKSLNLLEEAKNAKLSKLRLEKRLKVLKAEIDLVQTQHREEQHKISSIYPNICKTNDVIMTLKQKRSKIFKLAVNLGKSLKGQDYRLNNDLKQNIIEKSKQLAEEIKLVNSLKLQNIEKFIEPTEGTKNNEDNKEEPSPPTNNDEEQSLQVSTTTFQKGDNRELQDESLPQKNDNIQEEVEIFDHEEKKSLAANYYVSPLNNLNSGNSDLDPQGVLCPYDLMGHCEDKNCSYVHLTENFRKE</sequence>
<feature type="region of interest" description="Disordered" evidence="2">
    <location>
        <begin position="121"/>
        <end position="168"/>
    </location>
</feature>
<feature type="compositionally biased region" description="Basic and acidic residues" evidence="2">
    <location>
        <begin position="643"/>
        <end position="663"/>
    </location>
</feature>
<dbReference type="Proteomes" id="UP000092445">
    <property type="component" value="Unassembled WGS sequence"/>
</dbReference>
<feature type="region of interest" description="Disordered" evidence="2">
    <location>
        <begin position="1230"/>
        <end position="1249"/>
    </location>
</feature>
<feature type="region of interest" description="Disordered" evidence="2">
    <location>
        <begin position="467"/>
        <end position="486"/>
    </location>
</feature>
<feature type="region of interest" description="Disordered" evidence="2">
    <location>
        <begin position="860"/>
        <end position="888"/>
    </location>
</feature>
<keyword evidence="1" id="KW-0175">Coiled coil</keyword>
<evidence type="ECO:0000256" key="1">
    <source>
        <dbReference type="SAM" id="Coils"/>
    </source>
</evidence>
<feature type="compositionally biased region" description="Polar residues" evidence="2">
    <location>
        <begin position="1417"/>
        <end position="1427"/>
    </location>
</feature>
<feature type="compositionally biased region" description="Polar residues" evidence="2">
    <location>
        <begin position="1230"/>
        <end position="1240"/>
    </location>
</feature>
<feature type="region of interest" description="Disordered" evidence="2">
    <location>
        <begin position="1389"/>
        <end position="1443"/>
    </location>
</feature>
<evidence type="ECO:0000256" key="2">
    <source>
        <dbReference type="SAM" id="MobiDB-lite"/>
    </source>
</evidence>
<feature type="compositionally biased region" description="Basic and acidic residues" evidence="2">
    <location>
        <begin position="705"/>
        <end position="721"/>
    </location>
</feature>
<feature type="coiled-coil region" evidence="1">
    <location>
        <begin position="1279"/>
        <end position="1313"/>
    </location>
</feature>
<feature type="region of interest" description="Disordered" evidence="2">
    <location>
        <begin position="803"/>
        <end position="830"/>
    </location>
</feature>
<feature type="compositionally biased region" description="Basic residues" evidence="2">
    <location>
        <begin position="127"/>
        <end position="160"/>
    </location>
</feature>
<feature type="region of interest" description="Disordered" evidence="2">
    <location>
        <begin position="638"/>
        <end position="678"/>
    </location>
</feature>
<dbReference type="STRING" id="7398.A0A1A9ZV65"/>
<feature type="compositionally biased region" description="Acidic residues" evidence="2">
    <location>
        <begin position="467"/>
        <end position="477"/>
    </location>
</feature>
<evidence type="ECO:0000313" key="4">
    <source>
        <dbReference type="Proteomes" id="UP000092445"/>
    </source>
</evidence>
<protein>
    <recommendedName>
        <fullName evidence="5">Zinc-finger domain-containing protein</fullName>
    </recommendedName>
</protein>
<feature type="region of interest" description="Disordered" evidence="2">
    <location>
        <begin position="703"/>
        <end position="725"/>
    </location>
</feature>
<feature type="region of interest" description="Disordered" evidence="2">
    <location>
        <begin position="1082"/>
        <end position="1105"/>
    </location>
</feature>
<reference evidence="3" key="2">
    <citation type="submission" date="2020-05" db="UniProtKB">
        <authorList>
            <consortium name="EnsemblMetazoa"/>
        </authorList>
    </citation>
    <scope>IDENTIFICATION</scope>
    <source>
        <strain evidence="3">IAEA</strain>
    </source>
</reference>
<reference evidence="4" key="1">
    <citation type="submission" date="2014-03" db="EMBL/GenBank/DDBJ databases">
        <authorList>
            <person name="Aksoy S."/>
            <person name="Warren W."/>
            <person name="Wilson R.K."/>
        </authorList>
    </citation>
    <scope>NUCLEOTIDE SEQUENCE [LARGE SCALE GENOMIC DNA]</scope>
    <source>
        <strain evidence="4">IAEA</strain>
    </source>
</reference>
<evidence type="ECO:0000313" key="3">
    <source>
        <dbReference type="EnsemblMetazoa" id="GPAI026032-PA"/>
    </source>
</evidence>
<dbReference type="VEuPathDB" id="VectorBase:GPAI026032"/>
<feature type="compositionally biased region" description="Basic and acidic residues" evidence="2">
    <location>
        <begin position="1397"/>
        <end position="1406"/>
    </location>
</feature>